<keyword evidence="2" id="KW-1185">Reference proteome</keyword>
<sequence>MLTLTENAVMVIRDLTAREDALPNGGLRITSDPEINSLMITIAMEPAQGDQVVDSLGARLFLDSAAAELLDGKALDAAVDEDGDVRFEFADRPI</sequence>
<proteinExistence type="predicted"/>
<dbReference type="Gene3D" id="2.60.300.12">
    <property type="entry name" value="HesB-like domain"/>
    <property type="match status" value="1"/>
</dbReference>
<accession>A0ABW3YI00</accession>
<dbReference type="EMBL" id="JBHTMP010000041">
    <property type="protein sequence ID" value="MFD1324069.1"/>
    <property type="molecule type" value="Genomic_DNA"/>
</dbReference>
<dbReference type="Proteomes" id="UP001597260">
    <property type="component" value="Unassembled WGS sequence"/>
</dbReference>
<name>A0ABW3YI00_9ACTN</name>
<reference evidence="2" key="1">
    <citation type="journal article" date="2019" name="Int. J. Syst. Evol. Microbiol.">
        <title>The Global Catalogue of Microorganisms (GCM) 10K type strain sequencing project: providing services to taxonomists for standard genome sequencing and annotation.</title>
        <authorList>
            <consortium name="The Broad Institute Genomics Platform"/>
            <consortium name="The Broad Institute Genome Sequencing Center for Infectious Disease"/>
            <person name="Wu L."/>
            <person name="Ma J."/>
        </authorList>
    </citation>
    <scope>NUCLEOTIDE SEQUENCE [LARGE SCALE GENOMIC DNA]</scope>
    <source>
        <strain evidence="2">JCM 31037</strain>
    </source>
</reference>
<comment type="caution">
    <text evidence="1">The sequence shown here is derived from an EMBL/GenBank/DDBJ whole genome shotgun (WGS) entry which is preliminary data.</text>
</comment>
<dbReference type="RefSeq" id="WP_377574086.1">
    <property type="nucleotide sequence ID" value="NZ_JBHTMP010000041.1"/>
</dbReference>
<protein>
    <submittedName>
        <fullName evidence="1">Adhesin</fullName>
    </submittedName>
</protein>
<dbReference type="InterPro" id="IPR035903">
    <property type="entry name" value="HesB-like_dom_sf"/>
</dbReference>
<gene>
    <name evidence="1" type="ORF">ACFQ4H_23570</name>
</gene>
<evidence type="ECO:0000313" key="2">
    <source>
        <dbReference type="Proteomes" id="UP001597260"/>
    </source>
</evidence>
<organism evidence="1 2">
    <name type="scientific">Micromonospora sonneratiae</name>
    <dbReference type="NCBI Taxonomy" id="1184706"/>
    <lineage>
        <taxon>Bacteria</taxon>
        <taxon>Bacillati</taxon>
        <taxon>Actinomycetota</taxon>
        <taxon>Actinomycetes</taxon>
        <taxon>Micromonosporales</taxon>
        <taxon>Micromonosporaceae</taxon>
        <taxon>Micromonospora</taxon>
    </lineage>
</organism>
<evidence type="ECO:0000313" key="1">
    <source>
        <dbReference type="EMBL" id="MFD1324069.1"/>
    </source>
</evidence>
<dbReference type="SUPFAM" id="SSF89360">
    <property type="entry name" value="HesB-like domain"/>
    <property type="match status" value="1"/>
</dbReference>